<gene>
    <name evidence="3" type="ORF">QTN89_02470</name>
</gene>
<evidence type="ECO:0000313" key="3">
    <source>
        <dbReference type="EMBL" id="MDM4014278.1"/>
    </source>
</evidence>
<keyword evidence="2" id="KW-0812">Transmembrane</keyword>
<dbReference type="PANTHER" id="PTHR37308">
    <property type="entry name" value="INTEGRAL MEMBRANE PROTEIN"/>
    <property type="match status" value="1"/>
</dbReference>
<feature type="region of interest" description="Disordered" evidence="1">
    <location>
        <begin position="1"/>
        <end position="60"/>
    </location>
</feature>
<name>A0ABT7PCQ2_9BACT</name>
<feature type="transmembrane region" description="Helical" evidence="2">
    <location>
        <begin position="127"/>
        <end position="150"/>
    </location>
</feature>
<organism evidence="3 4">
    <name type="scientific">Roseiconus lacunae</name>
    <dbReference type="NCBI Taxonomy" id="2605694"/>
    <lineage>
        <taxon>Bacteria</taxon>
        <taxon>Pseudomonadati</taxon>
        <taxon>Planctomycetota</taxon>
        <taxon>Planctomycetia</taxon>
        <taxon>Pirellulales</taxon>
        <taxon>Pirellulaceae</taxon>
        <taxon>Roseiconus</taxon>
    </lineage>
</organism>
<feature type="transmembrane region" description="Helical" evidence="2">
    <location>
        <begin position="157"/>
        <end position="173"/>
    </location>
</feature>
<dbReference type="RefSeq" id="WP_289162061.1">
    <property type="nucleotide sequence ID" value="NZ_JASZZN010000002.1"/>
</dbReference>
<keyword evidence="4" id="KW-1185">Reference proteome</keyword>
<accession>A0ABT7PCQ2</accession>
<reference evidence="3 4" key="1">
    <citation type="submission" date="2023-06" db="EMBL/GenBank/DDBJ databases">
        <title>Roseiconus lacunae JC819 isolated from Gulf of Mannar region, Tamil Nadu.</title>
        <authorList>
            <person name="Pk S."/>
            <person name="Ch S."/>
            <person name="Ch V.R."/>
        </authorList>
    </citation>
    <scope>NUCLEOTIDE SEQUENCE [LARGE SCALE GENOMIC DNA]</scope>
    <source>
        <strain evidence="3 4">JC819</strain>
    </source>
</reference>
<comment type="caution">
    <text evidence="3">The sequence shown here is derived from an EMBL/GenBank/DDBJ whole genome shotgun (WGS) entry which is preliminary data.</text>
</comment>
<feature type="transmembrane region" description="Helical" evidence="2">
    <location>
        <begin position="209"/>
        <end position="239"/>
    </location>
</feature>
<proteinExistence type="predicted"/>
<dbReference type="Pfam" id="PF04018">
    <property type="entry name" value="VCA0040-like"/>
    <property type="match status" value="1"/>
</dbReference>
<feature type="transmembrane region" description="Helical" evidence="2">
    <location>
        <begin position="179"/>
        <end position="197"/>
    </location>
</feature>
<keyword evidence="2" id="KW-0472">Membrane</keyword>
<feature type="transmembrane region" description="Helical" evidence="2">
    <location>
        <begin position="339"/>
        <end position="356"/>
    </location>
</feature>
<evidence type="ECO:0000313" key="4">
    <source>
        <dbReference type="Proteomes" id="UP001239462"/>
    </source>
</evidence>
<feature type="transmembrane region" description="Helical" evidence="2">
    <location>
        <begin position="259"/>
        <end position="278"/>
    </location>
</feature>
<dbReference type="Proteomes" id="UP001239462">
    <property type="component" value="Unassembled WGS sequence"/>
</dbReference>
<dbReference type="InterPro" id="IPR007163">
    <property type="entry name" value="VCA0040-like"/>
</dbReference>
<evidence type="ECO:0000256" key="2">
    <source>
        <dbReference type="SAM" id="Phobius"/>
    </source>
</evidence>
<dbReference type="EMBL" id="JASZZN010000002">
    <property type="protein sequence ID" value="MDM4014278.1"/>
    <property type="molecule type" value="Genomic_DNA"/>
</dbReference>
<sequence length="373" mass="39172">MTASDHQDTSADKVDPNGVDPGEVNPSPLDPHPSVTSPLDLASEPDSSVPPRPPMHPTMVGDAINVARGFCMGAADTVPGVSGGTVALILGHYERLVTAISRVDRDAIGLVTSGRFRQAFDHVDGRFLAAIGMGVGTGIVTLAGVMHWLLDHHMPETFAVFFGLIIASVLIVGKTITRWSVSSVVALAFGVGVAIMIGRLSPTDGGDSLVYLFGSAAIAICAMILPGISGAFILLLLGVYHPITGMVKDFAKGNVDTQAFLSLTVFACGCLFGLLAFSRLLHWMLDHHKNLSMAGLIGLMLGSVEKLWPLQIPTPETASLKMKERVMQTIHPSDWEGNLWSLLALAIVSAVAILVLERIAGAATEAAENGIAG</sequence>
<keyword evidence="2" id="KW-1133">Transmembrane helix</keyword>
<feature type="compositionally biased region" description="Basic and acidic residues" evidence="1">
    <location>
        <begin position="1"/>
        <end position="15"/>
    </location>
</feature>
<protein>
    <submittedName>
        <fullName evidence="3">DUF368 domain-containing protein</fullName>
    </submittedName>
</protein>
<dbReference type="PANTHER" id="PTHR37308:SF1">
    <property type="entry name" value="POLYPRENYL-PHOSPHATE TRANSPORTER"/>
    <property type="match status" value="1"/>
</dbReference>
<evidence type="ECO:0000256" key="1">
    <source>
        <dbReference type="SAM" id="MobiDB-lite"/>
    </source>
</evidence>